<dbReference type="Gene3D" id="3.40.50.300">
    <property type="entry name" value="P-loop containing nucleotide triphosphate hydrolases"/>
    <property type="match status" value="1"/>
</dbReference>
<keyword evidence="3 14" id="KW-0812">Transmembrane</keyword>
<feature type="region of interest" description="Disordered" evidence="13">
    <location>
        <begin position="225"/>
        <end position="250"/>
    </location>
</feature>
<dbReference type="InterPro" id="IPR003593">
    <property type="entry name" value="AAA+_ATPase"/>
</dbReference>
<dbReference type="SMART" id="SM00382">
    <property type="entry name" value="AAA"/>
    <property type="match status" value="1"/>
</dbReference>
<evidence type="ECO:0000256" key="1">
    <source>
        <dbReference type="ARBA" id="ARBA00004434"/>
    </source>
</evidence>
<protein>
    <recommendedName>
        <fullName evidence="19">P-loop containing nucleoside triphosphate hydrolase protein</fullName>
    </recommendedName>
</protein>
<dbReference type="OrthoDB" id="10251412at2759"/>
<keyword evidence="4 12" id="KW-0547">Nucleotide-binding</keyword>
<feature type="domain" description="AAA+ ATPase" evidence="15">
    <location>
        <begin position="288"/>
        <end position="500"/>
    </location>
</feature>
<dbReference type="Proteomes" id="UP000309340">
    <property type="component" value="Unassembled WGS sequence"/>
</dbReference>
<dbReference type="PANTHER" id="PTHR23070">
    <property type="entry name" value="BCS1 AAA-TYPE ATPASE"/>
    <property type="match status" value="1"/>
</dbReference>
<comment type="catalytic activity">
    <reaction evidence="11">
        <text>ATP + H2O = ADP + phosphate + H(+)</text>
        <dbReference type="Rhea" id="RHEA:13065"/>
        <dbReference type="ChEBI" id="CHEBI:15377"/>
        <dbReference type="ChEBI" id="CHEBI:15378"/>
        <dbReference type="ChEBI" id="CHEBI:30616"/>
        <dbReference type="ChEBI" id="CHEBI:43474"/>
        <dbReference type="ChEBI" id="CHEBI:456216"/>
    </reaction>
    <physiologicalReaction direction="left-to-right" evidence="11">
        <dbReference type="Rhea" id="RHEA:13066"/>
    </physiologicalReaction>
</comment>
<feature type="region of interest" description="Disordered" evidence="13">
    <location>
        <begin position="561"/>
        <end position="608"/>
    </location>
</feature>
<feature type="transmembrane region" description="Helical" evidence="14">
    <location>
        <begin position="36"/>
        <end position="57"/>
    </location>
</feature>
<dbReference type="InterPro" id="IPR057495">
    <property type="entry name" value="AAA_lid_BCS1"/>
</dbReference>
<reference evidence="17 18" key="1">
    <citation type="submission" date="2017-03" db="EMBL/GenBank/DDBJ databases">
        <title>Genomes of endolithic fungi from Antarctica.</title>
        <authorList>
            <person name="Coleine C."/>
            <person name="Masonjones S."/>
            <person name="Stajich J.E."/>
        </authorList>
    </citation>
    <scope>NUCLEOTIDE SEQUENCE [LARGE SCALE GENOMIC DNA]</scope>
    <source>
        <strain evidence="17 18">CCFEE 5184</strain>
    </source>
</reference>
<dbReference type="Pfam" id="PF00004">
    <property type="entry name" value="AAA"/>
    <property type="match status" value="2"/>
</dbReference>
<evidence type="ECO:0000256" key="7">
    <source>
        <dbReference type="ARBA" id="ARBA00022840"/>
    </source>
</evidence>
<dbReference type="PROSITE" id="PS00674">
    <property type="entry name" value="AAA"/>
    <property type="match status" value="1"/>
</dbReference>
<dbReference type="InterPro" id="IPR003960">
    <property type="entry name" value="ATPase_AAA_CS"/>
</dbReference>
<evidence type="ECO:0000256" key="14">
    <source>
        <dbReference type="SAM" id="Phobius"/>
    </source>
</evidence>
<evidence type="ECO:0000256" key="8">
    <source>
        <dbReference type="ARBA" id="ARBA00022989"/>
    </source>
</evidence>
<comment type="similarity">
    <text evidence="2">Belongs to the AAA ATPase family. BCS1 subfamily.</text>
</comment>
<evidence type="ECO:0000256" key="10">
    <source>
        <dbReference type="ARBA" id="ARBA00023136"/>
    </source>
</evidence>
<evidence type="ECO:0000256" key="4">
    <source>
        <dbReference type="ARBA" id="ARBA00022741"/>
    </source>
</evidence>
<comment type="caution">
    <text evidence="17">The sequence shown here is derived from an EMBL/GenBank/DDBJ whole genome shotgun (WGS) entry which is preliminary data.</text>
</comment>
<evidence type="ECO:0000256" key="5">
    <source>
        <dbReference type="ARBA" id="ARBA00022792"/>
    </source>
</evidence>
<evidence type="ECO:0000256" key="11">
    <source>
        <dbReference type="ARBA" id="ARBA00048778"/>
    </source>
</evidence>
<dbReference type="InterPro" id="IPR027417">
    <property type="entry name" value="P-loop_NTPase"/>
</dbReference>
<keyword evidence="8 14" id="KW-1133">Transmembrane helix</keyword>
<dbReference type="InterPro" id="IPR003959">
    <property type="entry name" value="ATPase_AAA_core"/>
</dbReference>
<evidence type="ECO:0000256" key="12">
    <source>
        <dbReference type="RuleBase" id="RU003651"/>
    </source>
</evidence>
<dbReference type="Pfam" id="PF08740">
    <property type="entry name" value="BCS1_N"/>
    <property type="match status" value="1"/>
</dbReference>
<feature type="domain" description="BCS1 N-terminal" evidence="16">
    <location>
        <begin position="48"/>
        <end position="255"/>
    </location>
</feature>
<organism evidence="17 18">
    <name type="scientific">Friedmanniomyces simplex</name>
    <dbReference type="NCBI Taxonomy" id="329884"/>
    <lineage>
        <taxon>Eukaryota</taxon>
        <taxon>Fungi</taxon>
        <taxon>Dikarya</taxon>
        <taxon>Ascomycota</taxon>
        <taxon>Pezizomycotina</taxon>
        <taxon>Dothideomycetes</taxon>
        <taxon>Dothideomycetidae</taxon>
        <taxon>Mycosphaerellales</taxon>
        <taxon>Teratosphaeriaceae</taxon>
        <taxon>Friedmanniomyces</taxon>
    </lineage>
</organism>
<keyword evidence="18" id="KW-1185">Reference proteome</keyword>
<evidence type="ECO:0000259" key="15">
    <source>
        <dbReference type="SMART" id="SM00382"/>
    </source>
</evidence>
<dbReference type="AlphaFoldDB" id="A0A4U0X2C0"/>
<dbReference type="GO" id="GO:0005743">
    <property type="term" value="C:mitochondrial inner membrane"/>
    <property type="evidence" value="ECO:0007669"/>
    <property type="project" value="UniProtKB-SubCell"/>
</dbReference>
<evidence type="ECO:0000256" key="13">
    <source>
        <dbReference type="SAM" id="MobiDB-lite"/>
    </source>
</evidence>
<keyword evidence="5" id="KW-0999">Mitochondrion inner membrane</keyword>
<accession>A0A4U0X2C0</accession>
<evidence type="ECO:0000256" key="9">
    <source>
        <dbReference type="ARBA" id="ARBA00023128"/>
    </source>
</evidence>
<evidence type="ECO:0000256" key="3">
    <source>
        <dbReference type="ARBA" id="ARBA00022692"/>
    </source>
</evidence>
<gene>
    <name evidence="17" type="ORF">B0A55_08111</name>
</gene>
<feature type="region of interest" description="Disordered" evidence="13">
    <location>
        <begin position="360"/>
        <end position="412"/>
    </location>
</feature>
<dbReference type="SUPFAM" id="SSF52540">
    <property type="entry name" value="P-loop containing nucleoside triphosphate hydrolases"/>
    <property type="match status" value="1"/>
</dbReference>
<dbReference type="EMBL" id="NAJQ01000458">
    <property type="protein sequence ID" value="TKA69258.1"/>
    <property type="molecule type" value="Genomic_DNA"/>
</dbReference>
<dbReference type="InterPro" id="IPR050747">
    <property type="entry name" value="Mitochondrial_chaperone_BCS1"/>
</dbReference>
<dbReference type="STRING" id="329884.A0A4U0X2C0"/>
<dbReference type="Pfam" id="PF25426">
    <property type="entry name" value="AAA_lid_BCS1"/>
    <property type="match status" value="1"/>
</dbReference>
<feature type="region of interest" description="Disordered" evidence="13">
    <location>
        <begin position="425"/>
        <end position="448"/>
    </location>
</feature>
<dbReference type="GO" id="GO:0016887">
    <property type="term" value="F:ATP hydrolysis activity"/>
    <property type="evidence" value="ECO:0007669"/>
    <property type="project" value="InterPro"/>
</dbReference>
<comment type="subcellular location">
    <subcellularLocation>
        <location evidence="1">Mitochondrion inner membrane</location>
        <topology evidence="1">Single-pass membrane protein</topology>
    </subcellularLocation>
</comment>
<dbReference type="InterPro" id="IPR014851">
    <property type="entry name" value="BCS1_N"/>
</dbReference>
<proteinExistence type="inferred from homology"/>
<dbReference type="GO" id="GO:0005524">
    <property type="term" value="F:ATP binding"/>
    <property type="evidence" value="ECO:0007669"/>
    <property type="project" value="UniProtKB-KW"/>
</dbReference>
<keyword evidence="9" id="KW-0496">Mitochondrion</keyword>
<keyword evidence="6" id="KW-0378">Hydrolase</keyword>
<evidence type="ECO:0000313" key="17">
    <source>
        <dbReference type="EMBL" id="TKA69258.1"/>
    </source>
</evidence>
<evidence type="ECO:0008006" key="19">
    <source>
        <dbReference type="Google" id="ProtNLM"/>
    </source>
</evidence>
<sequence length="608" mass="67265">MMPDPGSNTTTTTSPELPPNILEALIPGYSILSRYAAAYLNLDISLFVTLGLIALALTKGGTYLWAQLERAFSYTLMSSVYIDEHDDLFDMVMGWLAAHQASTSRSRKMRAKTQRGSKADDAYDAAADDALDENGMFNFNKWSARTPPRFEPYYGRQFVWHHGQIFWFRRSRRPNEGQRLQVSFGNAPEDDIIELDCIGRSIEPIKDLLKTVRVWSLNRTSGTTTIRHPTPKDRARFGGMWSKTSSRPSRPMDTVILDAEQKGMIIGDMNEYLHPASPKWYATRGIPYRRGYLFHGPPGTGKTSLSFALAGIFGLEIYAISLQEPTLTEGDLMQLFNGLPRRCIVLLEDVDAAGLLRDGLSEQDGGEEKKKKKKKTKKLGKGGKKVEELEGKEEEEKKKKEISSPEPPKKDEEYTLKDLAKELKAVAPPPKRGGGGNRGNNPDGQPTVGISLSGLLNAIDGVATHEGRVLIMTTNHPEKLDAALVRPGRVDRKVEFRLARREQVRELFVRMYAAKLAAEFAGHVPDHKFTPAEVQNLLMRHKKAPRVALGEVDEWVRATLEEKGREGGVDEGEEGEEEEGESGEEGEAGEAGEAGEGEVGAGKGKGGE</sequence>
<keyword evidence="7 12" id="KW-0067">ATP-binding</keyword>
<evidence type="ECO:0000256" key="6">
    <source>
        <dbReference type="ARBA" id="ARBA00022801"/>
    </source>
</evidence>
<evidence type="ECO:0000256" key="2">
    <source>
        <dbReference type="ARBA" id="ARBA00007448"/>
    </source>
</evidence>
<feature type="compositionally biased region" description="Basic and acidic residues" evidence="13">
    <location>
        <begin position="384"/>
        <end position="412"/>
    </location>
</feature>
<feature type="compositionally biased region" description="Gly residues" evidence="13">
    <location>
        <begin position="597"/>
        <end position="608"/>
    </location>
</feature>
<evidence type="ECO:0000259" key="16">
    <source>
        <dbReference type="SMART" id="SM01024"/>
    </source>
</evidence>
<feature type="compositionally biased region" description="Acidic residues" evidence="13">
    <location>
        <begin position="569"/>
        <end position="596"/>
    </location>
</feature>
<dbReference type="SMART" id="SM01024">
    <property type="entry name" value="BCS1_N"/>
    <property type="match status" value="1"/>
</dbReference>
<evidence type="ECO:0000313" key="18">
    <source>
        <dbReference type="Proteomes" id="UP000309340"/>
    </source>
</evidence>
<keyword evidence="10 14" id="KW-0472">Membrane</keyword>
<name>A0A4U0X2C0_9PEZI</name>
<feature type="compositionally biased region" description="Basic residues" evidence="13">
    <location>
        <begin position="370"/>
        <end position="383"/>
    </location>
</feature>